<evidence type="ECO:0000313" key="3">
    <source>
        <dbReference type="Proteomes" id="UP001172778"/>
    </source>
</evidence>
<dbReference type="EMBL" id="JARRAF010000006">
    <property type="protein sequence ID" value="MDK2123911.1"/>
    <property type="molecule type" value="Genomic_DNA"/>
</dbReference>
<comment type="caution">
    <text evidence="2">The sequence shown here is derived from an EMBL/GenBank/DDBJ whole genome shotgun (WGS) entry which is preliminary data.</text>
</comment>
<evidence type="ECO:0008006" key="4">
    <source>
        <dbReference type="Google" id="ProtNLM"/>
    </source>
</evidence>
<protein>
    <recommendedName>
        <fullName evidence="4">DUF3558 domain-containing protein</fullName>
    </recommendedName>
</protein>
<evidence type="ECO:0000256" key="1">
    <source>
        <dbReference type="SAM" id="SignalP"/>
    </source>
</evidence>
<name>A0ABT7DV42_9NEIS</name>
<organism evidence="2 3">
    <name type="scientific">Parachitinimonas caeni</name>
    <dbReference type="NCBI Taxonomy" id="3031301"/>
    <lineage>
        <taxon>Bacteria</taxon>
        <taxon>Pseudomonadati</taxon>
        <taxon>Pseudomonadota</taxon>
        <taxon>Betaproteobacteria</taxon>
        <taxon>Neisseriales</taxon>
        <taxon>Chitinibacteraceae</taxon>
        <taxon>Parachitinimonas</taxon>
    </lineage>
</organism>
<proteinExistence type="predicted"/>
<feature type="chain" id="PRO_5045761795" description="DUF3558 domain-containing protein" evidence="1">
    <location>
        <begin position="29"/>
        <end position="169"/>
    </location>
</feature>
<dbReference type="RefSeq" id="WP_284100216.1">
    <property type="nucleotide sequence ID" value="NZ_JARRAF010000006.1"/>
</dbReference>
<accession>A0ABT7DV42</accession>
<feature type="signal peptide" evidence="1">
    <location>
        <begin position="1"/>
        <end position="28"/>
    </location>
</feature>
<keyword evidence="1" id="KW-0732">Signal</keyword>
<evidence type="ECO:0000313" key="2">
    <source>
        <dbReference type="EMBL" id="MDK2123911.1"/>
    </source>
</evidence>
<sequence length="169" mass="17853">MNAASFKRRAGGLIVAGLALVAALPAQAEIAPGRLQACPLSPAEIKAALGLEVRAGTPTDITVGAGNKLLGCDYVAVNGNQHVNLGQFWAQAKDVPMAAASMGRQGVGMSVEHLRGDPDHAIVSMRAEQDGYIKLEYMRENVLTTISVVGSVKTDEIKPRLLKLKRIPE</sequence>
<reference evidence="2" key="1">
    <citation type="submission" date="2023-03" db="EMBL/GenBank/DDBJ databases">
        <title>Chitinimonas shenzhenensis gen. nov., sp. nov., a novel member of family Burkholderiaceae isolated from activated sludge collected in Shen Zhen, China.</title>
        <authorList>
            <person name="Wang X."/>
        </authorList>
    </citation>
    <scope>NUCLEOTIDE SEQUENCE</scope>
    <source>
        <strain evidence="2">DQS-5</strain>
    </source>
</reference>
<dbReference type="Proteomes" id="UP001172778">
    <property type="component" value="Unassembled WGS sequence"/>
</dbReference>
<keyword evidence="3" id="KW-1185">Reference proteome</keyword>
<gene>
    <name evidence="2" type="ORF">PZA18_07595</name>
</gene>